<dbReference type="GO" id="GO:0018659">
    <property type="term" value="F:4-hydroxybenzoate 3-monooxygenase activity"/>
    <property type="evidence" value="ECO:0007669"/>
    <property type="project" value="UniProtKB-EC"/>
</dbReference>
<dbReference type="PRINTS" id="PR00420">
    <property type="entry name" value="RNGMNOXGNASE"/>
</dbReference>
<sequence>MRTQVVIIGGGPSGLLLSQLLHVRGIESVVLERKTRDYVLSRIRAGVLERGLFDLMREAGIAGRMEREGYPHDGTLIAHEDGIFRIDFKELTGHTVMVYGQTEVTRDLYDAREKAGGAIEFEVEDVQIHDADSETPHVTFHRDGVEHRIDCDFVAGCDGFYGVSRQTIPTTVRREYEKTYPFGWLGILSETPPVSDELIYATSERGFALCSMRNRNLSRYYIQCNLSDKPEDWSDDAFWQELKRRLPQDVAEALVTGPSIEKSIAPLRSFVCEPMRWGRLFLCGDAAHIVPPTGAKGLNTAASDVHYLYNALQQFYEERDPEGIDRYSERALARVWKAERFSWWFSSLMHRFPEQNAFDIRMQRAELDFLESNRAAQAAMAENYVGLPY</sequence>
<dbReference type="NCBIfam" id="NF006091">
    <property type="entry name" value="PRK08243.1"/>
    <property type="match status" value="1"/>
</dbReference>
<dbReference type="PANTHER" id="PTHR43004:SF3">
    <property type="entry name" value="P-HYDROXYBENZOATE HYDROXYLASE"/>
    <property type="match status" value="1"/>
</dbReference>
<gene>
    <name evidence="4" type="primary">pobA</name>
    <name evidence="4" type="ORF">E2L08_06985</name>
</gene>
<feature type="domain" description="FAD-binding" evidence="3">
    <location>
        <begin position="2"/>
        <end position="342"/>
    </location>
</feature>
<dbReference type="GO" id="GO:0043639">
    <property type="term" value="P:benzoate catabolic process"/>
    <property type="evidence" value="ECO:0007669"/>
    <property type="project" value="InterPro"/>
</dbReference>
<dbReference type="InterPro" id="IPR036188">
    <property type="entry name" value="FAD/NAD-bd_sf"/>
</dbReference>
<keyword evidence="5" id="KW-1185">Reference proteome</keyword>
<dbReference type="Pfam" id="PF01494">
    <property type="entry name" value="FAD_binding_3"/>
    <property type="match status" value="1"/>
</dbReference>
<evidence type="ECO:0000313" key="5">
    <source>
        <dbReference type="Proteomes" id="UP000295701"/>
    </source>
</evidence>
<reference evidence="4 5" key="1">
    <citation type="submission" date="2019-03" db="EMBL/GenBank/DDBJ databases">
        <title>Primorskyibacter sp. SS33 isolated from sediments.</title>
        <authorList>
            <person name="Xunke S."/>
        </authorList>
    </citation>
    <scope>NUCLEOTIDE SEQUENCE [LARGE SCALE GENOMIC DNA]</scope>
    <source>
        <strain evidence="4 5">SS33</strain>
    </source>
</reference>
<dbReference type="EC" id="1.14.13.2" evidence="4"/>
<comment type="caution">
    <text evidence="4">The sequence shown here is derived from an EMBL/GenBank/DDBJ whole genome shotgun (WGS) entry which is preliminary data.</text>
</comment>
<evidence type="ECO:0000256" key="1">
    <source>
        <dbReference type="ARBA" id="ARBA00022630"/>
    </source>
</evidence>
<dbReference type="InterPro" id="IPR002938">
    <property type="entry name" value="FAD-bd"/>
</dbReference>
<protein>
    <submittedName>
        <fullName evidence="4">4-hydroxybenzoate 3-monooxygenase</fullName>
        <ecNumber evidence="4">1.14.13.2</ecNumber>
    </submittedName>
</protein>
<dbReference type="NCBIfam" id="TIGR02360">
    <property type="entry name" value="pbenz_hydroxyl"/>
    <property type="match status" value="1"/>
</dbReference>
<dbReference type="Gene3D" id="3.30.9.10">
    <property type="entry name" value="D-Amino Acid Oxidase, subunit A, domain 2"/>
    <property type="match status" value="1"/>
</dbReference>
<accession>A0A4R6AF82</accession>
<dbReference type="OrthoDB" id="9791689at2"/>
<dbReference type="SUPFAM" id="SSF54373">
    <property type="entry name" value="FAD-linked reductases, C-terminal domain"/>
    <property type="match status" value="1"/>
</dbReference>
<dbReference type="Gene3D" id="3.50.50.60">
    <property type="entry name" value="FAD/NAD(P)-binding domain"/>
    <property type="match status" value="1"/>
</dbReference>
<organism evidence="4 5">
    <name type="scientific">Palleronia sediminis</name>
    <dbReference type="NCBI Taxonomy" id="2547833"/>
    <lineage>
        <taxon>Bacteria</taxon>
        <taxon>Pseudomonadati</taxon>
        <taxon>Pseudomonadota</taxon>
        <taxon>Alphaproteobacteria</taxon>
        <taxon>Rhodobacterales</taxon>
        <taxon>Roseobacteraceae</taxon>
        <taxon>Palleronia</taxon>
    </lineage>
</organism>
<dbReference type="Proteomes" id="UP000295701">
    <property type="component" value="Unassembled WGS sequence"/>
</dbReference>
<dbReference type="AlphaFoldDB" id="A0A4R6AF82"/>
<dbReference type="InterPro" id="IPR012733">
    <property type="entry name" value="HB_mOase"/>
</dbReference>
<keyword evidence="1" id="KW-0285">Flavoprotein</keyword>
<proteinExistence type="predicted"/>
<keyword evidence="2" id="KW-0274">FAD</keyword>
<dbReference type="RefSeq" id="WP_133396357.1">
    <property type="nucleotide sequence ID" value="NZ_SNAA01000006.1"/>
</dbReference>
<keyword evidence="4" id="KW-0560">Oxidoreductase</keyword>
<evidence type="ECO:0000259" key="3">
    <source>
        <dbReference type="Pfam" id="PF01494"/>
    </source>
</evidence>
<dbReference type="PANTHER" id="PTHR43004">
    <property type="entry name" value="TRK SYSTEM POTASSIUM UPTAKE PROTEIN"/>
    <property type="match status" value="1"/>
</dbReference>
<keyword evidence="4" id="KW-0503">Monooxygenase</keyword>
<name>A0A4R6AF82_9RHOB</name>
<evidence type="ECO:0000256" key="2">
    <source>
        <dbReference type="ARBA" id="ARBA00022827"/>
    </source>
</evidence>
<evidence type="ECO:0000313" key="4">
    <source>
        <dbReference type="EMBL" id="TDL81078.1"/>
    </source>
</evidence>
<dbReference type="SUPFAM" id="SSF51905">
    <property type="entry name" value="FAD/NAD(P)-binding domain"/>
    <property type="match status" value="1"/>
</dbReference>
<dbReference type="GO" id="GO:0071949">
    <property type="term" value="F:FAD binding"/>
    <property type="evidence" value="ECO:0007669"/>
    <property type="project" value="InterPro"/>
</dbReference>
<dbReference type="EMBL" id="SNAA01000006">
    <property type="protein sequence ID" value="TDL81078.1"/>
    <property type="molecule type" value="Genomic_DNA"/>
</dbReference>
<dbReference type="InterPro" id="IPR050641">
    <property type="entry name" value="RIFMO-like"/>
</dbReference>